<sequence length="151" mass="17309">MRYLARQKRRRPPCRVDSTRPIRHASDMPGRDWKRLADYVTRARVDAGFRARRSFAEHIGVSDKTLQRLELKHEPVSPTVQASIERGLDWSPGSVRAVLEGAEPNEQASQSASAPVDPAEAAEEFRENLRRDFNELMARVDQFIEQQRRSG</sequence>
<name>A0A1H3U6M9_9PSEU</name>
<feature type="region of interest" description="Disordered" evidence="1">
    <location>
        <begin position="99"/>
        <end position="123"/>
    </location>
</feature>
<dbReference type="EMBL" id="FNOK01000107">
    <property type="protein sequence ID" value="SDZ57179.1"/>
    <property type="molecule type" value="Genomic_DNA"/>
</dbReference>
<protein>
    <submittedName>
        <fullName evidence="2">Uncharacterized protein</fullName>
    </submittedName>
</protein>
<organism evidence="2 3">
    <name type="scientific">Saccharopolyspora shandongensis</name>
    <dbReference type="NCBI Taxonomy" id="418495"/>
    <lineage>
        <taxon>Bacteria</taxon>
        <taxon>Bacillati</taxon>
        <taxon>Actinomycetota</taxon>
        <taxon>Actinomycetes</taxon>
        <taxon>Pseudonocardiales</taxon>
        <taxon>Pseudonocardiaceae</taxon>
        <taxon>Saccharopolyspora</taxon>
    </lineage>
</organism>
<evidence type="ECO:0000313" key="3">
    <source>
        <dbReference type="Proteomes" id="UP000199529"/>
    </source>
</evidence>
<dbReference type="GO" id="GO:0003677">
    <property type="term" value="F:DNA binding"/>
    <property type="evidence" value="ECO:0007669"/>
    <property type="project" value="InterPro"/>
</dbReference>
<evidence type="ECO:0000256" key="1">
    <source>
        <dbReference type="SAM" id="MobiDB-lite"/>
    </source>
</evidence>
<gene>
    <name evidence="2" type="ORF">SAMN05216215_11077</name>
</gene>
<dbReference type="SUPFAM" id="SSF47413">
    <property type="entry name" value="lambda repressor-like DNA-binding domains"/>
    <property type="match status" value="1"/>
</dbReference>
<dbReference type="InterPro" id="IPR010982">
    <property type="entry name" value="Lambda_DNA-bd_dom_sf"/>
</dbReference>
<accession>A0A1H3U6M9</accession>
<feature type="compositionally biased region" description="Basic and acidic residues" evidence="1">
    <location>
        <begin position="17"/>
        <end position="29"/>
    </location>
</feature>
<reference evidence="3" key="1">
    <citation type="submission" date="2016-10" db="EMBL/GenBank/DDBJ databases">
        <authorList>
            <person name="Varghese N."/>
            <person name="Submissions S."/>
        </authorList>
    </citation>
    <scope>NUCLEOTIDE SEQUENCE [LARGE SCALE GENOMIC DNA]</scope>
    <source>
        <strain evidence="3">CGMCC 4.3530</strain>
    </source>
</reference>
<dbReference type="STRING" id="418495.SAMN05216215_11077"/>
<dbReference type="AlphaFoldDB" id="A0A1H3U6M9"/>
<feature type="compositionally biased region" description="Basic residues" evidence="1">
    <location>
        <begin position="1"/>
        <end position="13"/>
    </location>
</feature>
<feature type="region of interest" description="Disordered" evidence="1">
    <location>
        <begin position="1"/>
        <end position="29"/>
    </location>
</feature>
<dbReference type="Proteomes" id="UP000199529">
    <property type="component" value="Unassembled WGS sequence"/>
</dbReference>
<proteinExistence type="predicted"/>
<keyword evidence="3" id="KW-1185">Reference proteome</keyword>
<evidence type="ECO:0000313" key="2">
    <source>
        <dbReference type="EMBL" id="SDZ57179.1"/>
    </source>
</evidence>